<accession>A0A1I7ULH6</accession>
<dbReference type="STRING" id="1561998.A0A1I7ULH6"/>
<organism evidence="1 2">
    <name type="scientific">Caenorhabditis tropicalis</name>
    <dbReference type="NCBI Taxonomy" id="1561998"/>
    <lineage>
        <taxon>Eukaryota</taxon>
        <taxon>Metazoa</taxon>
        <taxon>Ecdysozoa</taxon>
        <taxon>Nematoda</taxon>
        <taxon>Chromadorea</taxon>
        <taxon>Rhabditida</taxon>
        <taxon>Rhabditina</taxon>
        <taxon>Rhabditomorpha</taxon>
        <taxon>Rhabditoidea</taxon>
        <taxon>Rhabditidae</taxon>
        <taxon>Peloderinae</taxon>
        <taxon>Caenorhabditis</taxon>
    </lineage>
</organism>
<dbReference type="PANTHER" id="PTHR31464">
    <property type="entry name" value="PROTEIN CBG01266"/>
    <property type="match status" value="1"/>
</dbReference>
<dbReference type="AlphaFoldDB" id="A0A1I7ULH6"/>
<dbReference type="Pfam" id="PF05075">
    <property type="entry name" value="DUF684"/>
    <property type="match status" value="1"/>
</dbReference>
<dbReference type="eggNOG" id="ENOG502TANW">
    <property type="taxonomic scope" value="Eukaryota"/>
</dbReference>
<keyword evidence="1" id="KW-1185">Reference proteome</keyword>
<proteinExistence type="predicted"/>
<name>A0A1I7ULH6_9PELO</name>
<dbReference type="PANTHER" id="PTHR31464:SF3">
    <property type="entry name" value="AAA DOMAIN-CONTAINING PROTEIN-RELATED"/>
    <property type="match status" value="1"/>
</dbReference>
<evidence type="ECO:0000313" key="2">
    <source>
        <dbReference type="WBParaSite" id="Csp11.Scaffold630.g17159.t1"/>
    </source>
</evidence>
<dbReference type="InterPro" id="IPR007767">
    <property type="entry name" value="DUF684"/>
</dbReference>
<sequence length="473" mass="54865">MGTETANMEHFVMAEVTEKKVVYEVGDIPDVEVKEEEKEQKKTVVEFWRAKKEEKQPDGVTTKDVLNYVDASMDVVKGCLKIGAFAVPEVAPVLLALAGVAGFIQGALKLVPDDTPDPVDEKMKELEKTIHELEKQMNSNFADLKSFITEVEFTIEITNEASTLHKYMRDVLKYRTPESVQNFREAYEKSSPLLLSYALITLLEQRSTNPVRMEMESEKVKTKATFKKWEKVIDGVLGQFLFIEAFASGLFKKKNPYNWERIIERSKKVPLILKEIREEFEKDESYWEDVKKDFEDYIKNHTHLSNQQKAQEIAAKLEKYLTSDAFHVVVFNESTWQHDYTYHCPNEKTQIIGAWNKGKCCAFIYRSREGNQMSKSDYENVRDQINNLREKKIELSFFNPMLTMIQKQMLDPKLVRGDGLICLIDDNRIPFIEVANCPQFVKGPGNWELIYLDVRITTIKDDLRKKTMLVSFP</sequence>
<dbReference type="Proteomes" id="UP000095282">
    <property type="component" value="Unplaced"/>
</dbReference>
<dbReference type="WBParaSite" id="Csp11.Scaffold630.g17159.t1">
    <property type="protein sequence ID" value="Csp11.Scaffold630.g17159.t1"/>
    <property type="gene ID" value="Csp11.Scaffold630.g17159"/>
</dbReference>
<reference evidence="2" key="1">
    <citation type="submission" date="2016-11" db="UniProtKB">
        <authorList>
            <consortium name="WormBaseParasite"/>
        </authorList>
    </citation>
    <scope>IDENTIFICATION</scope>
</reference>
<evidence type="ECO:0000313" key="1">
    <source>
        <dbReference type="Proteomes" id="UP000095282"/>
    </source>
</evidence>
<protein>
    <submittedName>
        <fullName evidence="2">TPR_REGION domain-containing protein</fullName>
    </submittedName>
</protein>